<comment type="caution">
    <text evidence="2">The sequence shown here is derived from an EMBL/GenBank/DDBJ whole genome shotgun (WGS) entry which is preliminary data.</text>
</comment>
<proteinExistence type="predicted"/>
<feature type="region of interest" description="Disordered" evidence="1">
    <location>
        <begin position="49"/>
        <end position="76"/>
    </location>
</feature>
<feature type="compositionally biased region" description="Low complexity" evidence="1">
    <location>
        <begin position="571"/>
        <end position="581"/>
    </location>
</feature>
<dbReference type="EMBL" id="JAULSN010000007">
    <property type="protein sequence ID" value="KAK3367179.1"/>
    <property type="molecule type" value="Genomic_DNA"/>
</dbReference>
<keyword evidence="3" id="KW-1185">Reference proteome</keyword>
<feature type="compositionally biased region" description="Low complexity" evidence="1">
    <location>
        <begin position="254"/>
        <end position="267"/>
    </location>
</feature>
<evidence type="ECO:0000313" key="2">
    <source>
        <dbReference type="EMBL" id="KAK3367179.1"/>
    </source>
</evidence>
<organism evidence="2 3">
    <name type="scientific">Lasiosphaeria ovina</name>
    <dbReference type="NCBI Taxonomy" id="92902"/>
    <lineage>
        <taxon>Eukaryota</taxon>
        <taxon>Fungi</taxon>
        <taxon>Dikarya</taxon>
        <taxon>Ascomycota</taxon>
        <taxon>Pezizomycotina</taxon>
        <taxon>Sordariomycetes</taxon>
        <taxon>Sordariomycetidae</taxon>
        <taxon>Sordariales</taxon>
        <taxon>Lasiosphaeriaceae</taxon>
        <taxon>Lasiosphaeria</taxon>
    </lineage>
</organism>
<feature type="compositionally biased region" description="Low complexity" evidence="1">
    <location>
        <begin position="9"/>
        <end position="22"/>
    </location>
</feature>
<dbReference type="AlphaFoldDB" id="A0AAE0JZD5"/>
<feature type="compositionally biased region" description="Basic residues" evidence="1">
    <location>
        <begin position="423"/>
        <end position="439"/>
    </location>
</feature>
<name>A0AAE0JZD5_9PEZI</name>
<feature type="compositionally biased region" description="Basic residues" evidence="1">
    <location>
        <begin position="611"/>
        <end position="620"/>
    </location>
</feature>
<feature type="region of interest" description="Disordered" evidence="1">
    <location>
        <begin position="1"/>
        <end position="36"/>
    </location>
</feature>
<feature type="compositionally biased region" description="Basic and acidic residues" evidence="1">
    <location>
        <begin position="220"/>
        <end position="232"/>
    </location>
</feature>
<accession>A0AAE0JZD5</accession>
<feature type="compositionally biased region" description="Acidic residues" evidence="1">
    <location>
        <begin position="539"/>
        <end position="549"/>
    </location>
</feature>
<feature type="compositionally biased region" description="Basic residues" evidence="1">
    <location>
        <begin position="481"/>
        <end position="491"/>
    </location>
</feature>
<evidence type="ECO:0000256" key="1">
    <source>
        <dbReference type="SAM" id="MobiDB-lite"/>
    </source>
</evidence>
<gene>
    <name evidence="2" type="ORF">B0T24DRAFT_384975</name>
</gene>
<feature type="region of interest" description="Disordered" evidence="1">
    <location>
        <begin position="807"/>
        <end position="850"/>
    </location>
</feature>
<feature type="compositionally biased region" description="Basic and acidic residues" evidence="1">
    <location>
        <begin position="242"/>
        <end position="253"/>
    </location>
</feature>
<feature type="region of interest" description="Disordered" evidence="1">
    <location>
        <begin position="95"/>
        <end position="129"/>
    </location>
</feature>
<feature type="region of interest" description="Disordered" evidence="1">
    <location>
        <begin position="358"/>
        <end position="623"/>
    </location>
</feature>
<dbReference type="Proteomes" id="UP001287356">
    <property type="component" value="Unassembled WGS sequence"/>
</dbReference>
<feature type="compositionally biased region" description="Polar residues" evidence="1">
    <location>
        <begin position="370"/>
        <end position="379"/>
    </location>
</feature>
<feature type="region of interest" description="Disordered" evidence="1">
    <location>
        <begin position="145"/>
        <end position="345"/>
    </location>
</feature>
<evidence type="ECO:0000313" key="3">
    <source>
        <dbReference type="Proteomes" id="UP001287356"/>
    </source>
</evidence>
<feature type="compositionally biased region" description="Basic residues" evidence="1">
    <location>
        <begin position="318"/>
        <end position="329"/>
    </location>
</feature>
<reference evidence="2" key="2">
    <citation type="submission" date="2023-06" db="EMBL/GenBank/DDBJ databases">
        <authorList>
            <consortium name="Lawrence Berkeley National Laboratory"/>
            <person name="Haridas S."/>
            <person name="Hensen N."/>
            <person name="Bonometti L."/>
            <person name="Westerberg I."/>
            <person name="Brannstrom I.O."/>
            <person name="Guillou S."/>
            <person name="Cros-Aarteil S."/>
            <person name="Calhoun S."/>
            <person name="Kuo A."/>
            <person name="Mondo S."/>
            <person name="Pangilinan J."/>
            <person name="Riley R."/>
            <person name="Labutti K."/>
            <person name="Andreopoulos B."/>
            <person name="Lipzen A."/>
            <person name="Chen C."/>
            <person name="Yanf M."/>
            <person name="Daum C."/>
            <person name="Ng V."/>
            <person name="Clum A."/>
            <person name="Steindorff A."/>
            <person name="Ohm R."/>
            <person name="Martin F."/>
            <person name="Silar P."/>
            <person name="Natvig D."/>
            <person name="Lalanne C."/>
            <person name="Gautier V."/>
            <person name="Ament-Velasquez S.L."/>
            <person name="Kruys A."/>
            <person name="Hutchinson M.I."/>
            <person name="Powell A.J."/>
            <person name="Barry K."/>
            <person name="Miller A.N."/>
            <person name="Grigoriev I.V."/>
            <person name="Debuchy R."/>
            <person name="Gladieux P."/>
            <person name="Thoren M.H."/>
            <person name="Johannesson H."/>
        </authorList>
    </citation>
    <scope>NUCLEOTIDE SEQUENCE</scope>
    <source>
        <strain evidence="2">CBS 958.72</strain>
    </source>
</reference>
<feature type="compositionally biased region" description="Polar residues" evidence="1">
    <location>
        <begin position="452"/>
        <end position="464"/>
    </location>
</feature>
<protein>
    <submittedName>
        <fullName evidence="2">Uncharacterized protein</fullName>
    </submittedName>
</protein>
<feature type="compositionally biased region" description="Gly residues" evidence="1">
    <location>
        <begin position="181"/>
        <end position="194"/>
    </location>
</feature>
<feature type="compositionally biased region" description="Pro residues" evidence="1">
    <location>
        <begin position="809"/>
        <end position="823"/>
    </location>
</feature>
<reference evidence="2" key="1">
    <citation type="journal article" date="2023" name="Mol. Phylogenet. Evol.">
        <title>Genome-scale phylogeny and comparative genomics of the fungal order Sordariales.</title>
        <authorList>
            <person name="Hensen N."/>
            <person name="Bonometti L."/>
            <person name="Westerberg I."/>
            <person name="Brannstrom I.O."/>
            <person name="Guillou S."/>
            <person name="Cros-Aarteil S."/>
            <person name="Calhoun S."/>
            <person name="Haridas S."/>
            <person name="Kuo A."/>
            <person name="Mondo S."/>
            <person name="Pangilinan J."/>
            <person name="Riley R."/>
            <person name="LaButti K."/>
            <person name="Andreopoulos B."/>
            <person name="Lipzen A."/>
            <person name="Chen C."/>
            <person name="Yan M."/>
            <person name="Daum C."/>
            <person name="Ng V."/>
            <person name="Clum A."/>
            <person name="Steindorff A."/>
            <person name="Ohm R.A."/>
            <person name="Martin F."/>
            <person name="Silar P."/>
            <person name="Natvig D.O."/>
            <person name="Lalanne C."/>
            <person name="Gautier V."/>
            <person name="Ament-Velasquez S.L."/>
            <person name="Kruys A."/>
            <person name="Hutchinson M.I."/>
            <person name="Powell A.J."/>
            <person name="Barry K."/>
            <person name="Miller A.N."/>
            <person name="Grigoriev I.V."/>
            <person name="Debuchy R."/>
            <person name="Gladieux P."/>
            <person name="Hiltunen Thoren M."/>
            <person name="Johannesson H."/>
        </authorList>
    </citation>
    <scope>NUCLEOTIDE SEQUENCE</scope>
    <source>
        <strain evidence="2">CBS 958.72</strain>
    </source>
</reference>
<sequence length="939" mass="101706">MDPWDSSHANADAIAVDNNDGNTTAPTTDWDSGDSEGVDYVYKARRRSFEKGSAKAIKSSPPGRQRSSRDRAKVPAKGIAIRCTCGAAEAAAAAAAAAARRAAGHGGGYHSNNESTAFEEDDTDVEENHTEYACHGAAAADAAKQGYGRRLSAHHRGGRRGSTEAEREDTGEDGTGKDRGVGNGGRGDGGGGGKKMTSPSGKKLPSKNRKRTPYIEEYPGEPRRPVILLREHKLPRRFSTSDAKHMRDLEDRPASVSGGSRGRSPPSFAGKRLPPAWVASPSPTHKSPKHQILVNAAKHRSDLDDNSQSESEREPTTPRHRHRQHQHHPGHVDGGAGHTSTATGTAIPVPASTVARSSAWTSHYSREQQEPQYSSSWPMQSGAHYPQNTSRKRRSRHCDQGGDDVVGGGGYESEDESDDQLSARRRDRNHGTHHPHHQHHYDNPDEEDRGTFASTTGVAENARQSRQRPHASPPPPPIHVKAPHRRPRQHSPLRPVTVASRRSFATGARGRSPTGTEFCEIWRGRPEDWESPYNSDLDVGGDDDDDDDPGLLLLDETPRHQPALLPPPAPSTRRSASRTTLGRGGAKSLLSTRRSFSRSRSRSRSLAPARSRGRSSRRRVVATPAPAVAAEYVDASGMELGPFLLLDGPPCASPSPLHETRSRSVLSRGWGLEQDPDLDSEWERQRRLVRQEPSRGSTRHRESAPPPLAAWELEILPPRRRREDVRPSRRWTIDSHYPGAGSYYNVANLDFTNNNSYDGGYNHHNTLNNINNNHPHHRDQYNDTPFKFSNSNALTPMFAKPEVIIAAPAPAPPPPPPPPPAAAPPQLNLRGGGGGGGGHDKSEHSSSAWRRGVSRGPVFFAARRTREFLCPQPKRTAPSARFNFDAWATTRSSLALPLLSTVGGSGSGGGGRSGVGRQRGGLAAASRSALSLAASAAFL</sequence>